<dbReference type="PATRIC" id="fig|1262666.3.peg.839"/>
<sequence length="1459" mass="155200">MAVLKRVALWTGGLLLGLAFLLTLVVGGAMVWLRSESGRAWLADKVAELTADSEAARVTVRGLGPGLPWRISIDELLVADRQGVWLRIENLLVRLSPADLLRQALRFEVISASELALQRIPESPEEPEEDKEPFSFSDLPEIRVEELDVARILLGPELAGQAAAYSLHGKLATSQGVTTAALEARNLERAEDALVLDGRFDQPASTFSLVLQLDETPGGFLGRLLDLPGNPDLRLALRGDGPLADWSGALDASAGNLFELESSLTLSALEPYRIDLQGNLHLAKGLLPAEAADILGTEAEFRLVGRNESGIVDFTGSGFRAQGLSAKLQGRLDPKQRNVDLTVEAFAPGLTSLAQRQGLQLEQTAPILIHVQGPLETPDVRLQTQVQSLQAGEVRLKDANLLLSANRQEQESGPGGLEANLELSLDALALPGEFEFRPLRLKAAALTPDFKQIRLSRLAVQSPGLSLRGSGQADMDGSQATADLALTVENLSRFAHLSGMPLKGNARLAAQVALAKNGVLTAVLQGATANLAGLPEPLQSLTGPKVGLNAKLAYGGQEIGLNSLRVTGRELDLEAHGGTDLQDETFALVLSARVPELATVAKVAGLEAQGSLAANGHLKGRFSQFEAALNVTSQRLALQGQSISNLRLTADAHGLPELAQMRLSLGADTPQGRLDAAMQASYNPEQSLARLRDARVSLPGLNVTSPELTMRTDSGLLSGNLQGKLESLQFVSALLSTPPGRLDAKGAFSLRLDAKQGKQAANLQGDFTGLAVNEIQVQEMHLQASLGDLFGTPQGRADIDIQKIEQGEMLVDSVNLAARGDLKRLTFSARTQGEFVHPFTARLQGLFEHAPDGWSAILQSLRANVADTPIILRAPARLSSQGQGQEQSYALNDLSLGVAEGTISAQGAFGANEVSGRLRIESFPAELLPFVVPKPVSGNLRAELNLEGTPQDPRLNLDLRVREVRFPGMEQAPAVGLNAQTSYAQGQVQAQARLLGGNGMSGNIRAVLQVRLSLQPFAFDAPQDGALTGAMDVKLDLTLLPPLLQWDDQLLSGTATADMNLSGTLGEPRLDGTLRMPDGRYQNLTSGTVLDKVRLVARASGQTITLEQLTATDGDGGRIKANGSADLSGQVRYELKADLRHATMVRMREVTSTASGKISLRGNLDETTLGGRLTLERTSVSVPESQSTDIVDIEVKRINVPEALQERIEAQTSTGAGDSAMVMNLNMAIAIPNQFYVRGRGLDAEFSGNLQVGGTTQSPKLLGSLDLVRGRFTILSATLTLREGVITFTGVAPPDPQFNVLATSTANDIEARVRVTGSADNLQLAFSSDPPLPEDEVLSRLLFGKSVGSLTPLQAIQLAQAVQQIRGGGGGPDIQGGFRRFLGLDELTVDEADASTGGGYTLEAGKYITDDVYLRLDKGITSEEDKVGVVIELTPSINLESEAGTTSGMGVGLFWKKDY</sequence>
<accession>M5PVF6</accession>
<comment type="subcellular location">
    <subcellularLocation>
        <location evidence="1">Membrane</location>
        <topology evidence="1">Single-pass membrane protein</topology>
    </subcellularLocation>
</comment>
<evidence type="ECO:0000256" key="2">
    <source>
        <dbReference type="ARBA" id="ARBA00022692"/>
    </source>
</evidence>
<dbReference type="EMBL" id="AOSV01000005">
    <property type="protein sequence ID" value="EMG38327.1"/>
    <property type="molecule type" value="Genomic_DNA"/>
</dbReference>
<evidence type="ECO:0000259" key="5">
    <source>
        <dbReference type="Pfam" id="PF04357"/>
    </source>
</evidence>
<evidence type="ECO:0000313" key="7">
    <source>
        <dbReference type="Proteomes" id="UP000011922"/>
    </source>
</evidence>
<dbReference type="PANTHER" id="PTHR36985:SF1">
    <property type="entry name" value="TRANSLOCATION AND ASSEMBLY MODULE SUBUNIT TAMB"/>
    <property type="match status" value="1"/>
</dbReference>
<dbReference type="Proteomes" id="UP000011922">
    <property type="component" value="Unassembled WGS sequence"/>
</dbReference>
<protein>
    <recommendedName>
        <fullName evidence="5">Translocation and assembly module TamB C-terminal domain-containing protein</fullName>
    </recommendedName>
</protein>
<keyword evidence="2" id="KW-0812">Transmembrane</keyword>
<keyword evidence="4" id="KW-0472">Membrane</keyword>
<reference evidence="6 7" key="1">
    <citation type="journal article" date="2013" name="Genome Announc.">
        <title>Draft Genome Sequence for Desulfovibrio africanus Strain PCS.</title>
        <authorList>
            <person name="Brown S.D."/>
            <person name="Utturkar S.M."/>
            <person name="Arkin A.P."/>
            <person name="Deutschbauer A.M."/>
            <person name="Elias D.A."/>
            <person name="Hazen T.C."/>
            <person name="Chakraborty R."/>
        </authorList>
    </citation>
    <scope>NUCLEOTIDE SEQUENCE [LARGE SCALE GENOMIC DNA]</scope>
    <source>
        <strain evidence="6 7">PCS</strain>
    </source>
</reference>
<dbReference type="InterPro" id="IPR007452">
    <property type="entry name" value="TamB_C"/>
</dbReference>
<dbReference type="GO" id="GO:0005886">
    <property type="term" value="C:plasma membrane"/>
    <property type="evidence" value="ECO:0007669"/>
    <property type="project" value="InterPro"/>
</dbReference>
<dbReference type="GO" id="GO:0009306">
    <property type="term" value="P:protein secretion"/>
    <property type="evidence" value="ECO:0007669"/>
    <property type="project" value="InterPro"/>
</dbReference>
<evidence type="ECO:0000256" key="1">
    <source>
        <dbReference type="ARBA" id="ARBA00004167"/>
    </source>
</evidence>
<name>M5PVF6_DESAF</name>
<feature type="domain" description="Translocation and assembly module TamB C-terminal" evidence="5">
    <location>
        <begin position="899"/>
        <end position="1083"/>
    </location>
</feature>
<feature type="domain" description="Translocation and assembly module TamB C-terminal" evidence="5">
    <location>
        <begin position="1107"/>
        <end position="1459"/>
    </location>
</feature>
<organism evidence="6 7">
    <name type="scientific">Desulfocurvibacter africanus PCS</name>
    <dbReference type="NCBI Taxonomy" id="1262666"/>
    <lineage>
        <taxon>Bacteria</taxon>
        <taxon>Pseudomonadati</taxon>
        <taxon>Thermodesulfobacteriota</taxon>
        <taxon>Desulfovibrionia</taxon>
        <taxon>Desulfovibrionales</taxon>
        <taxon>Desulfovibrionaceae</taxon>
        <taxon>Desulfocurvibacter</taxon>
    </lineage>
</organism>
<comment type="caution">
    <text evidence="6">The sequence shown here is derived from an EMBL/GenBank/DDBJ whole genome shotgun (WGS) entry which is preliminary data.</text>
</comment>
<dbReference type="RefSeq" id="WP_005984278.1">
    <property type="nucleotide sequence ID" value="NZ_AOSV01000005.1"/>
</dbReference>
<dbReference type="OrthoDB" id="7784409at2"/>
<gene>
    <name evidence="6" type="ORF">PCS_00829</name>
</gene>
<evidence type="ECO:0000256" key="4">
    <source>
        <dbReference type="ARBA" id="ARBA00023136"/>
    </source>
</evidence>
<proteinExistence type="predicted"/>
<evidence type="ECO:0000256" key="3">
    <source>
        <dbReference type="ARBA" id="ARBA00022989"/>
    </source>
</evidence>
<dbReference type="Pfam" id="PF04357">
    <property type="entry name" value="TamB"/>
    <property type="match status" value="2"/>
</dbReference>
<dbReference type="PANTHER" id="PTHR36985">
    <property type="entry name" value="TRANSLOCATION AND ASSEMBLY MODULE SUBUNIT TAMB"/>
    <property type="match status" value="1"/>
</dbReference>
<keyword evidence="3" id="KW-1133">Transmembrane helix</keyword>
<evidence type="ECO:0000313" key="6">
    <source>
        <dbReference type="EMBL" id="EMG38327.1"/>
    </source>
</evidence>